<protein>
    <recommendedName>
        <fullName evidence="2">Xylulose kinase-1</fullName>
    </recommendedName>
</protein>
<accession>A0A6L2KW21</accession>
<dbReference type="AlphaFoldDB" id="A0A6L2KW21"/>
<evidence type="ECO:0000313" key="1">
    <source>
        <dbReference type="EMBL" id="GEU53486.1"/>
    </source>
</evidence>
<organism evidence="1">
    <name type="scientific">Tanacetum cinerariifolium</name>
    <name type="common">Dalmatian daisy</name>
    <name type="synonym">Chrysanthemum cinerariifolium</name>
    <dbReference type="NCBI Taxonomy" id="118510"/>
    <lineage>
        <taxon>Eukaryota</taxon>
        <taxon>Viridiplantae</taxon>
        <taxon>Streptophyta</taxon>
        <taxon>Embryophyta</taxon>
        <taxon>Tracheophyta</taxon>
        <taxon>Spermatophyta</taxon>
        <taxon>Magnoliopsida</taxon>
        <taxon>eudicotyledons</taxon>
        <taxon>Gunneridae</taxon>
        <taxon>Pentapetalae</taxon>
        <taxon>asterids</taxon>
        <taxon>campanulids</taxon>
        <taxon>Asterales</taxon>
        <taxon>Asteraceae</taxon>
        <taxon>Asteroideae</taxon>
        <taxon>Anthemideae</taxon>
        <taxon>Anthemidinae</taxon>
        <taxon>Tanacetum</taxon>
    </lineage>
</organism>
<sequence length="346" mass="39193">MVNATIYVSCIKQICIFVSIKNSNDVVRLQALIDRKKVIITEDTIQQALRLDDADGVDCLSNEEIFTKLARMGFEKPSTKLTFYKEAVEDAAEDEDDDHETCATLTKKVANLEQDKISQDIEITKLKQRVKRGKITELDADEDVTLVDAKKDMNAAVQGRLPESQEKVYHLDLEHAKKVVSMHDTDEAEPAEVEEVIEVVTAAKLMTEVVTTAATTITAAQVPKASAPRRRRGDEAFARQLEAELNANINWDDVIEQVKTKEKQDNTAIRYQALKRKPITKAQAKKNMMIYLKNMAGFKMDFFKGMTYNDIRPIFEKHYNSIKAFLEEGEKEIEEEGNKRKGGSLN</sequence>
<gene>
    <name evidence="1" type="ORF">Tci_025464</name>
</gene>
<comment type="caution">
    <text evidence="1">The sequence shown here is derived from an EMBL/GenBank/DDBJ whole genome shotgun (WGS) entry which is preliminary data.</text>
</comment>
<name>A0A6L2KW21_TANCI</name>
<dbReference type="EMBL" id="BKCJ010003182">
    <property type="protein sequence ID" value="GEU53486.1"/>
    <property type="molecule type" value="Genomic_DNA"/>
</dbReference>
<reference evidence="1" key="1">
    <citation type="journal article" date="2019" name="Sci. Rep.">
        <title>Draft genome of Tanacetum cinerariifolium, the natural source of mosquito coil.</title>
        <authorList>
            <person name="Yamashiro T."/>
            <person name="Shiraishi A."/>
            <person name="Satake H."/>
            <person name="Nakayama K."/>
        </authorList>
    </citation>
    <scope>NUCLEOTIDE SEQUENCE</scope>
</reference>
<evidence type="ECO:0008006" key="2">
    <source>
        <dbReference type="Google" id="ProtNLM"/>
    </source>
</evidence>
<proteinExistence type="predicted"/>